<name>A0A139SV39_9GAMM</name>
<dbReference type="InterPro" id="IPR038573">
    <property type="entry name" value="BrnT_sf"/>
</dbReference>
<keyword evidence="2" id="KW-1185">Reference proteome</keyword>
<evidence type="ECO:0000313" key="1">
    <source>
        <dbReference type="EMBL" id="KXU38384.1"/>
    </source>
</evidence>
<sequence length="99" mass="11459">MEQYFEWDDAKAASNLRKHGIQFEDAVEVFDDPHSITKQDRIEGGEYRWQTLGTTISKTLLLLVAHTSNTDDGNIEIIRIISARKANRKERARYEHGQI</sequence>
<evidence type="ECO:0008006" key="3">
    <source>
        <dbReference type="Google" id="ProtNLM"/>
    </source>
</evidence>
<reference evidence="1 2" key="1">
    <citation type="submission" date="2016-02" db="EMBL/GenBank/DDBJ databases">
        <authorList>
            <person name="Wen L."/>
            <person name="He K."/>
            <person name="Yang H."/>
        </authorList>
    </citation>
    <scope>NUCLEOTIDE SEQUENCE [LARGE SCALE GENOMIC DNA]</scope>
    <source>
        <strain evidence="1 2">CV58</strain>
    </source>
</reference>
<dbReference type="Proteomes" id="UP000072660">
    <property type="component" value="Unassembled WGS sequence"/>
</dbReference>
<evidence type="ECO:0000313" key="2">
    <source>
        <dbReference type="Proteomes" id="UP000072660"/>
    </source>
</evidence>
<dbReference type="AlphaFoldDB" id="A0A139SV39"/>
<comment type="caution">
    <text evidence="1">The sequence shown here is derived from an EMBL/GenBank/DDBJ whole genome shotgun (WGS) entry which is preliminary data.</text>
</comment>
<organism evidence="1 2">
    <name type="scientific">Ventosimonas gracilis</name>
    <dbReference type="NCBI Taxonomy" id="1680762"/>
    <lineage>
        <taxon>Bacteria</taxon>
        <taxon>Pseudomonadati</taxon>
        <taxon>Pseudomonadota</taxon>
        <taxon>Gammaproteobacteria</taxon>
        <taxon>Pseudomonadales</taxon>
        <taxon>Ventosimonadaceae</taxon>
        <taxon>Ventosimonas</taxon>
    </lineage>
</organism>
<dbReference type="OrthoDB" id="9802417at2"/>
<proteinExistence type="predicted"/>
<dbReference type="RefSeq" id="WP_068389459.1">
    <property type="nucleotide sequence ID" value="NZ_LSZO01000135.1"/>
</dbReference>
<gene>
    <name evidence="1" type="ORF">AXE65_01330</name>
</gene>
<dbReference type="Gene3D" id="3.10.450.530">
    <property type="entry name" value="Ribonuclease toxin, BrnT, of type II toxin-antitoxin system"/>
    <property type="match status" value="1"/>
</dbReference>
<protein>
    <recommendedName>
        <fullName evidence="3">BrnT family toxin</fullName>
    </recommendedName>
</protein>
<dbReference type="InterPro" id="IPR007460">
    <property type="entry name" value="BrnT_toxin"/>
</dbReference>
<dbReference type="EMBL" id="LSZO01000135">
    <property type="protein sequence ID" value="KXU38384.1"/>
    <property type="molecule type" value="Genomic_DNA"/>
</dbReference>
<dbReference type="Pfam" id="PF04365">
    <property type="entry name" value="BrnT_toxin"/>
    <property type="match status" value="1"/>
</dbReference>
<accession>A0A139SV39</accession>